<dbReference type="AlphaFoldDB" id="A0A7W9BED3"/>
<dbReference type="EMBL" id="JACIJK010000007">
    <property type="protein sequence ID" value="MBB5715591.1"/>
    <property type="molecule type" value="Genomic_DNA"/>
</dbReference>
<name>A0A7W9BED3_9SPHN</name>
<gene>
    <name evidence="2" type="ORF">FHS94_002446</name>
</gene>
<reference evidence="2 3" key="1">
    <citation type="submission" date="2020-08" db="EMBL/GenBank/DDBJ databases">
        <title>Genomic Encyclopedia of Type Strains, Phase IV (KMG-IV): sequencing the most valuable type-strain genomes for metagenomic binning, comparative biology and taxonomic classification.</title>
        <authorList>
            <person name="Goeker M."/>
        </authorList>
    </citation>
    <scope>NUCLEOTIDE SEQUENCE [LARGE SCALE GENOMIC DNA]</scope>
    <source>
        <strain evidence="2 3">DSM 100044</strain>
    </source>
</reference>
<evidence type="ECO:0000313" key="2">
    <source>
        <dbReference type="EMBL" id="MBB5715591.1"/>
    </source>
</evidence>
<organism evidence="2 3">
    <name type="scientific">Sphingomonas aerophila</name>
    <dbReference type="NCBI Taxonomy" id="1344948"/>
    <lineage>
        <taxon>Bacteria</taxon>
        <taxon>Pseudomonadati</taxon>
        <taxon>Pseudomonadota</taxon>
        <taxon>Alphaproteobacteria</taxon>
        <taxon>Sphingomonadales</taxon>
        <taxon>Sphingomonadaceae</taxon>
        <taxon>Sphingomonas</taxon>
    </lineage>
</organism>
<evidence type="ECO:0000256" key="1">
    <source>
        <dbReference type="SAM" id="SignalP"/>
    </source>
</evidence>
<comment type="caution">
    <text evidence="2">The sequence shown here is derived from an EMBL/GenBank/DDBJ whole genome shotgun (WGS) entry which is preliminary data.</text>
</comment>
<feature type="signal peptide" evidence="1">
    <location>
        <begin position="1"/>
        <end position="19"/>
    </location>
</feature>
<evidence type="ECO:0008006" key="4">
    <source>
        <dbReference type="Google" id="ProtNLM"/>
    </source>
</evidence>
<dbReference type="PROSITE" id="PS51257">
    <property type="entry name" value="PROKAR_LIPOPROTEIN"/>
    <property type="match status" value="1"/>
</dbReference>
<proteinExistence type="predicted"/>
<evidence type="ECO:0000313" key="3">
    <source>
        <dbReference type="Proteomes" id="UP000546200"/>
    </source>
</evidence>
<sequence length="122" mass="12911">MKAAACPALLLLLAGCASVRPTEGPVRLGQIAAVSGPRVRADRVIEDSRCPVNTQCVWAGRLVVRVTVLGGLWSRQIDLTLGTPVNVADGQLTLIAATPEPRTGQSSKALPYRFTFQFQGGL</sequence>
<accession>A0A7W9BED3</accession>
<keyword evidence="3" id="KW-1185">Reference proteome</keyword>
<feature type="chain" id="PRO_5030511174" description="Lipoprotein" evidence="1">
    <location>
        <begin position="20"/>
        <end position="122"/>
    </location>
</feature>
<keyword evidence="1" id="KW-0732">Signal</keyword>
<dbReference type="Proteomes" id="UP000546200">
    <property type="component" value="Unassembled WGS sequence"/>
</dbReference>
<protein>
    <recommendedName>
        <fullName evidence="4">Lipoprotein</fullName>
    </recommendedName>
</protein>